<keyword evidence="6" id="KW-1185">Reference proteome</keyword>
<evidence type="ECO:0000259" key="3">
    <source>
        <dbReference type="Pfam" id="PF13556"/>
    </source>
</evidence>
<comment type="similarity">
    <text evidence="1">Belongs to the CdaR family.</text>
</comment>
<dbReference type="PANTHER" id="PTHR33744">
    <property type="entry name" value="CARBOHYDRATE DIACID REGULATOR"/>
    <property type="match status" value="1"/>
</dbReference>
<dbReference type="Proteomes" id="UP001172687">
    <property type="component" value="Unassembled WGS sequence"/>
</dbReference>
<accession>A0ABT8H8Y6</accession>
<dbReference type="InterPro" id="IPR025736">
    <property type="entry name" value="PucR_C-HTH_dom"/>
</dbReference>
<protein>
    <submittedName>
        <fullName evidence="5">Helix-turn-helix domain-containing protein</fullName>
    </submittedName>
</protein>
<dbReference type="InterPro" id="IPR041522">
    <property type="entry name" value="CdaR_GGDEF"/>
</dbReference>
<dbReference type="Pfam" id="PF13556">
    <property type="entry name" value="HTH_30"/>
    <property type="match status" value="1"/>
</dbReference>
<dbReference type="InterPro" id="IPR042070">
    <property type="entry name" value="PucR_C-HTH_sf"/>
</dbReference>
<dbReference type="PANTHER" id="PTHR33744:SF7">
    <property type="entry name" value="PUCR FAMILY TRANSCRIPTIONAL REGULATOR"/>
    <property type="match status" value="1"/>
</dbReference>
<evidence type="ECO:0000259" key="4">
    <source>
        <dbReference type="Pfam" id="PF17853"/>
    </source>
</evidence>
<gene>
    <name evidence="5" type="ORF">QYF68_05205</name>
</gene>
<dbReference type="EMBL" id="JAUHTC010000022">
    <property type="protein sequence ID" value="MDN4517222.1"/>
    <property type="molecule type" value="Genomic_DNA"/>
</dbReference>
<sequence length="398" mass="42845">MAHALAARSGEQGIAEALHQSTGLAVCVEDNFGYLCAWAGPAQPDPYPQPEPSQHEQLLHTLATQSGALRIKDRVANLMSSRGHPLGVLSLIDPHKHVGDEQVAALEYAATILGVELAHRRDLAQVEHNLRRDLLADLLSGVENSVAYARAAALGHDLRRTHCVVVIGHPRASHTALIAACGQAAAALRLKYLQGRIDDLVVLIVDANPDPDALHDAISQRVGNSGAVIGIGSACVAPSALPESFERARRALNIRLHLAVPAGASAYDELGFYRLIDTAHAAGAAEDYVQEWLGVLQDYDENKNSSLVPTLSHYLECGGNYDDTAAALHIHRSTLRYRLARISELTGYDLHNVDTRFNLHAATRAWRFLDAAARRSGPATADRAPNEQAEGRQPDPIG</sequence>
<dbReference type="RefSeq" id="WP_236723596.1">
    <property type="nucleotide sequence ID" value="NZ_JAUHTC010000022.1"/>
</dbReference>
<dbReference type="InterPro" id="IPR051448">
    <property type="entry name" value="CdaR-like_regulators"/>
</dbReference>
<reference evidence="5" key="1">
    <citation type="submission" date="2023-07" db="EMBL/GenBank/DDBJ databases">
        <title>Degradation of tert-butanol by M. austroafricanum TBA100.</title>
        <authorList>
            <person name="Helbich S."/>
            <person name="Vainshtein Y."/>
        </authorList>
    </citation>
    <scope>NUCLEOTIDE SEQUENCE</scope>
    <source>
        <strain evidence="5">TBA100</strain>
    </source>
</reference>
<feature type="region of interest" description="Disordered" evidence="2">
    <location>
        <begin position="376"/>
        <end position="398"/>
    </location>
</feature>
<proteinExistence type="inferred from homology"/>
<organism evidence="5 6">
    <name type="scientific">Mycolicibacterium austroafricanum</name>
    <name type="common">Mycobacterium austroafricanum</name>
    <dbReference type="NCBI Taxonomy" id="39687"/>
    <lineage>
        <taxon>Bacteria</taxon>
        <taxon>Bacillati</taxon>
        <taxon>Actinomycetota</taxon>
        <taxon>Actinomycetes</taxon>
        <taxon>Mycobacteriales</taxon>
        <taxon>Mycobacteriaceae</taxon>
        <taxon>Mycolicibacterium</taxon>
    </lineage>
</organism>
<evidence type="ECO:0000256" key="1">
    <source>
        <dbReference type="ARBA" id="ARBA00006754"/>
    </source>
</evidence>
<evidence type="ECO:0000313" key="6">
    <source>
        <dbReference type="Proteomes" id="UP001172687"/>
    </source>
</evidence>
<feature type="domain" description="CdaR GGDEF-like" evidence="4">
    <location>
        <begin position="146"/>
        <end position="254"/>
    </location>
</feature>
<feature type="domain" description="PucR C-terminal helix-turn-helix" evidence="3">
    <location>
        <begin position="307"/>
        <end position="365"/>
    </location>
</feature>
<feature type="compositionally biased region" description="Basic and acidic residues" evidence="2">
    <location>
        <begin position="389"/>
        <end position="398"/>
    </location>
</feature>
<evidence type="ECO:0000313" key="5">
    <source>
        <dbReference type="EMBL" id="MDN4517222.1"/>
    </source>
</evidence>
<evidence type="ECO:0000256" key="2">
    <source>
        <dbReference type="SAM" id="MobiDB-lite"/>
    </source>
</evidence>
<comment type="caution">
    <text evidence="5">The sequence shown here is derived from an EMBL/GenBank/DDBJ whole genome shotgun (WGS) entry which is preliminary data.</text>
</comment>
<dbReference type="Gene3D" id="1.10.10.2840">
    <property type="entry name" value="PucR C-terminal helix-turn-helix domain"/>
    <property type="match status" value="1"/>
</dbReference>
<name>A0ABT8H8Y6_MYCAO</name>
<dbReference type="Pfam" id="PF17853">
    <property type="entry name" value="GGDEF_2"/>
    <property type="match status" value="1"/>
</dbReference>